<proteinExistence type="predicted"/>
<reference evidence="1" key="2">
    <citation type="submission" date="2025-08" db="UniProtKB">
        <authorList>
            <consortium name="Ensembl"/>
        </authorList>
    </citation>
    <scope>IDENTIFICATION</scope>
</reference>
<organism evidence="1 2">
    <name type="scientific">Melopsittacus undulatus</name>
    <name type="common">Budgerigar</name>
    <name type="synonym">Psittacus undulatus</name>
    <dbReference type="NCBI Taxonomy" id="13146"/>
    <lineage>
        <taxon>Eukaryota</taxon>
        <taxon>Metazoa</taxon>
        <taxon>Chordata</taxon>
        <taxon>Craniata</taxon>
        <taxon>Vertebrata</taxon>
        <taxon>Euteleostomi</taxon>
        <taxon>Archelosauria</taxon>
        <taxon>Archosauria</taxon>
        <taxon>Dinosauria</taxon>
        <taxon>Saurischia</taxon>
        <taxon>Theropoda</taxon>
        <taxon>Coelurosauria</taxon>
        <taxon>Aves</taxon>
        <taxon>Neognathae</taxon>
        <taxon>Neoaves</taxon>
        <taxon>Telluraves</taxon>
        <taxon>Australaves</taxon>
        <taxon>Psittaciformes</taxon>
        <taxon>Psittaculidae</taxon>
        <taxon>Melopsittacus</taxon>
    </lineage>
</organism>
<name>A0A8V5GVM6_MELUD</name>
<sequence length="79" mass="8543">PAGGSSGAWASVPVLYLSSQCRSLSTKAGSRSVLAALVSMAKRLTGRYERFLELTFPRFYVLHSTFTRGGCWGGQDVIQ</sequence>
<keyword evidence="2" id="KW-1185">Reference proteome</keyword>
<reference evidence="1" key="3">
    <citation type="submission" date="2025-09" db="UniProtKB">
        <authorList>
            <consortium name="Ensembl"/>
        </authorList>
    </citation>
    <scope>IDENTIFICATION</scope>
</reference>
<accession>A0A8V5GVM6</accession>
<dbReference type="AlphaFoldDB" id="A0A8V5GVM6"/>
<protein>
    <submittedName>
        <fullName evidence="1">Uncharacterized protein</fullName>
    </submittedName>
</protein>
<dbReference type="Ensembl" id="ENSMUNT00000025893.1">
    <property type="protein sequence ID" value="ENSMUNP00000025149.1"/>
    <property type="gene ID" value="ENSMUNG00000018504.1"/>
</dbReference>
<evidence type="ECO:0000313" key="2">
    <source>
        <dbReference type="Proteomes" id="UP000694405"/>
    </source>
</evidence>
<reference evidence="1" key="1">
    <citation type="submission" date="2020-03" db="EMBL/GenBank/DDBJ databases">
        <title>Melopsittacus undulatus (budgerigar) genome, bMelUnd1, maternal haplotype with Z.</title>
        <authorList>
            <person name="Gedman G."/>
            <person name="Mountcastle J."/>
            <person name="Haase B."/>
            <person name="Formenti G."/>
            <person name="Wright T."/>
            <person name="Apodaca J."/>
            <person name="Pelan S."/>
            <person name="Chow W."/>
            <person name="Rhie A."/>
            <person name="Howe K."/>
            <person name="Fedrigo O."/>
            <person name="Jarvis E.D."/>
        </authorList>
    </citation>
    <scope>NUCLEOTIDE SEQUENCE [LARGE SCALE GENOMIC DNA]</scope>
</reference>
<dbReference type="Proteomes" id="UP000694405">
    <property type="component" value="Chromosome 21"/>
</dbReference>
<evidence type="ECO:0000313" key="1">
    <source>
        <dbReference type="Ensembl" id="ENSMUNP00000025149.1"/>
    </source>
</evidence>